<dbReference type="InterPro" id="IPR000192">
    <property type="entry name" value="Aminotrans_V_dom"/>
</dbReference>
<sequence length="424" mass="45031">MTHIADHDVAGGALPASVRDDFPIFATRPGAYLDNAATTHKPRQVLDAIVGYYSSANSNVGRGYHTLGRLSTDLYEEARACVAQALHVAKPEEVVFTAGTTDSVNLVVDGLGRRLVGPGDAVLVTGMEHNSNLLPWRRLAEETGARLLVAPTDGRGRVDREAFAALLGPRVKLVAISHVSNVLGTVNPVRELIADAHGNGVPALVDGAQAIPHHPVDVQALDADFYCFSAHKIYGPMGTGVLYGRSDLLADLRPTRVGGGTVKGVSATEPVRYVPVPHRLEAGTPNVAGAIGLAAALRYVDGLGRAAVRAHDEDLVRFAVRRLSGLPRVRVVGAPEENPSGIVSFVVDGIHPYDVGGHLDQHDVAVRAGVHCASTFLDTLDLVGTVRLSFGVYNTRDDVDAVARALRTVRPGFWTTEHPATRFL</sequence>
<evidence type="ECO:0000256" key="4">
    <source>
        <dbReference type="ARBA" id="ARBA00022679"/>
    </source>
</evidence>
<dbReference type="OrthoDB" id="9804366at2"/>
<accession>A0A558DKF9</accession>
<reference evidence="9 10" key="2">
    <citation type="submission" date="2019-08" db="EMBL/GenBank/DDBJ databases">
        <title>Amycolatopsis acidicola sp. nov., isolated from peat swamp forest soil.</title>
        <authorList>
            <person name="Srisuk N."/>
        </authorList>
    </citation>
    <scope>NUCLEOTIDE SEQUENCE [LARGE SCALE GENOMIC DNA]</scope>
    <source>
        <strain evidence="9 10">TBRC 6029</strain>
    </source>
</reference>
<evidence type="ECO:0000256" key="5">
    <source>
        <dbReference type="ARBA" id="ARBA00022898"/>
    </source>
</evidence>
<dbReference type="GO" id="GO:0030170">
    <property type="term" value="F:pyridoxal phosphate binding"/>
    <property type="evidence" value="ECO:0007669"/>
    <property type="project" value="InterPro"/>
</dbReference>
<keyword evidence="4" id="KW-0808">Transferase</keyword>
<comment type="similarity">
    <text evidence="2">Belongs to the class-V pyridoxal-phosphate-dependent aminotransferase family. Csd subfamily.</text>
</comment>
<keyword evidence="5" id="KW-0663">Pyridoxal phosphate</keyword>
<organism evidence="9 10">
    <name type="scientific">Amycolatopsis rhizosphaerae</name>
    <dbReference type="NCBI Taxonomy" id="2053003"/>
    <lineage>
        <taxon>Bacteria</taxon>
        <taxon>Bacillati</taxon>
        <taxon>Actinomycetota</taxon>
        <taxon>Actinomycetes</taxon>
        <taxon>Pseudonocardiales</taxon>
        <taxon>Pseudonocardiaceae</taxon>
        <taxon>Amycolatopsis</taxon>
    </lineage>
</organism>
<dbReference type="RefSeq" id="WP_144585685.1">
    <property type="nucleotide sequence ID" value="NZ_VJWX01000013.1"/>
</dbReference>
<evidence type="ECO:0000256" key="2">
    <source>
        <dbReference type="ARBA" id="ARBA00010447"/>
    </source>
</evidence>
<dbReference type="InterPro" id="IPR016454">
    <property type="entry name" value="Cysteine_dSase"/>
</dbReference>
<dbReference type="Gene3D" id="3.90.1150.10">
    <property type="entry name" value="Aspartate Aminotransferase, domain 1"/>
    <property type="match status" value="1"/>
</dbReference>
<dbReference type="EMBL" id="VJWX01000013">
    <property type="protein sequence ID" value="TVT61477.1"/>
    <property type="molecule type" value="Genomic_DNA"/>
</dbReference>
<gene>
    <name evidence="9" type="ORF">FNH05_02895</name>
</gene>
<comment type="caution">
    <text evidence="9">The sequence shown here is derived from an EMBL/GenBank/DDBJ whole genome shotgun (WGS) entry which is preliminary data.</text>
</comment>
<dbReference type="Pfam" id="PF00266">
    <property type="entry name" value="Aminotran_5"/>
    <property type="match status" value="1"/>
</dbReference>
<evidence type="ECO:0000256" key="1">
    <source>
        <dbReference type="ARBA" id="ARBA00001933"/>
    </source>
</evidence>
<dbReference type="InterPro" id="IPR015422">
    <property type="entry name" value="PyrdxlP-dep_Trfase_small"/>
</dbReference>
<comment type="catalytic activity">
    <reaction evidence="7">
        <text>(sulfur carrier)-H + L-cysteine = (sulfur carrier)-SH + L-alanine</text>
        <dbReference type="Rhea" id="RHEA:43892"/>
        <dbReference type="Rhea" id="RHEA-COMP:14737"/>
        <dbReference type="Rhea" id="RHEA-COMP:14739"/>
        <dbReference type="ChEBI" id="CHEBI:29917"/>
        <dbReference type="ChEBI" id="CHEBI:35235"/>
        <dbReference type="ChEBI" id="CHEBI:57972"/>
        <dbReference type="ChEBI" id="CHEBI:64428"/>
        <dbReference type="EC" id="2.8.1.7"/>
    </reaction>
</comment>
<dbReference type="PIRSF" id="PIRSF005572">
    <property type="entry name" value="NifS"/>
    <property type="match status" value="1"/>
</dbReference>
<dbReference type="Gene3D" id="3.40.640.10">
    <property type="entry name" value="Type I PLP-dependent aspartate aminotransferase-like (Major domain)"/>
    <property type="match status" value="1"/>
</dbReference>
<keyword evidence="6" id="KW-0045">Antibiotic biosynthesis</keyword>
<dbReference type="PANTHER" id="PTHR43586">
    <property type="entry name" value="CYSTEINE DESULFURASE"/>
    <property type="match status" value="1"/>
</dbReference>
<dbReference type="InterPro" id="IPR015421">
    <property type="entry name" value="PyrdxlP-dep_Trfase_major"/>
</dbReference>
<dbReference type="InterPro" id="IPR010970">
    <property type="entry name" value="Cys_dSase_SufS"/>
</dbReference>
<evidence type="ECO:0000256" key="6">
    <source>
        <dbReference type="ARBA" id="ARBA00023194"/>
    </source>
</evidence>
<dbReference type="AlphaFoldDB" id="A0A558DKF9"/>
<evidence type="ECO:0000313" key="9">
    <source>
        <dbReference type="EMBL" id="TVT61477.1"/>
    </source>
</evidence>
<dbReference type="PANTHER" id="PTHR43586:SF8">
    <property type="entry name" value="CYSTEINE DESULFURASE 1, CHLOROPLASTIC"/>
    <property type="match status" value="1"/>
</dbReference>
<dbReference type="GO" id="GO:0017000">
    <property type="term" value="P:antibiotic biosynthetic process"/>
    <property type="evidence" value="ECO:0007669"/>
    <property type="project" value="UniProtKB-KW"/>
</dbReference>
<dbReference type="CDD" id="cd06453">
    <property type="entry name" value="SufS_like"/>
    <property type="match status" value="1"/>
</dbReference>
<feature type="domain" description="Aminotransferase class V" evidence="8">
    <location>
        <begin position="32"/>
        <end position="402"/>
    </location>
</feature>
<protein>
    <recommendedName>
        <fullName evidence="3">cysteine desulfurase</fullName>
        <ecNumber evidence="3">2.8.1.7</ecNumber>
    </recommendedName>
</protein>
<dbReference type="GO" id="GO:0006534">
    <property type="term" value="P:cysteine metabolic process"/>
    <property type="evidence" value="ECO:0007669"/>
    <property type="project" value="InterPro"/>
</dbReference>
<reference evidence="9 10" key="1">
    <citation type="submission" date="2019-07" db="EMBL/GenBank/DDBJ databases">
        <authorList>
            <person name="Duangmal K."/>
            <person name="Teo W.F.A."/>
        </authorList>
    </citation>
    <scope>NUCLEOTIDE SEQUENCE [LARGE SCALE GENOMIC DNA]</scope>
    <source>
        <strain evidence="9 10">TBRC 6029</strain>
    </source>
</reference>
<name>A0A558DKF9_9PSEU</name>
<evidence type="ECO:0000256" key="3">
    <source>
        <dbReference type="ARBA" id="ARBA00012239"/>
    </source>
</evidence>
<evidence type="ECO:0000313" key="10">
    <source>
        <dbReference type="Proteomes" id="UP000320011"/>
    </source>
</evidence>
<dbReference type="GO" id="GO:0031071">
    <property type="term" value="F:cysteine desulfurase activity"/>
    <property type="evidence" value="ECO:0007669"/>
    <property type="project" value="UniProtKB-EC"/>
</dbReference>
<dbReference type="Proteomes" id="UP000320011">
    <property type="component" value="Unassembled WGS sequence"/>
</dbReference>
<evidence type="ECO:0000259" key="8">
    <source>
        <dbReference type="Pfam" id="PF00266"/>
    </source>
</evidence>
<comment type="cofactor">
    <cofactor evidence="1">
        <name>pyridoxal 5'-phosphate</name>
        <dbReference type="ChEBI" id="CHEBI:597326"/>
    </cofactor>
</comment>
<keyword evidence="10" id="KW-1185">Reference proteome</keyword>
<proteinExistence type="inferred from homology"/>
<dbReference type="SUPFAM" id="SSF53383">
    <property type="entry name" value="PLP-dependent transferases"/>
    <property type="match status" value="1"/>
</dbReference>
<dbReference type="EC" id="2.8.1.7" evidence="3"/>
<evidence type="ECO:0000256" key="7">
    <source>
        <dbReference type="ARBA" id="ARBA00050776"/>
    </source>
</evidence>
<dbReference type="InterPro" id="IPR015424">
    <property type="entry name" value="PyrdxlP-dep_Trfase"/>
</dbReference>